<name>A0A5M9JVM6_MONFR</name>
<sequence>MKMRRFGGWSTEYHTSTTRLFLDRQDQIIPKENVAINELEEEHDYDGIAEPQLNVMRNEEQYSIVYDEQLDSNSSYYEDRVDVDDGVDGRFYALWSADDMKREFAMAKYDRDMDKRREDSLDLMIDPQEARTVADPDRAGKRTFDDFNNDEEQAEEQQDRKRVRIVSMVRPLSASTFQKSRTNEIKIPRIPSYQPIVAKSQGEDSNARQNQWQNTAHYGYDGNYISPDETIECEGYQAPSVASGAIKSNFQHHIDDNNGGPPLRRWTPVQSRDSSVESQDASHYGNGNNRGPPLRQHVPLSRRSSPRRRAPYPPPTLASGNEWRAANSSIRRVNASKISHGLFEQGTKLTLETRINESLDITAHMRWRS</sequence>
<dbReference type="EMBL" id="VICG01000004">
    <property type="protein sequence ID" value="KAA8573251.1"/>
    <property type="molecule type" value="Genomic_DNA"/>
</dbReference>
<organism evidence="2 3">
    <name type="scientific">Monilinia fructicola</name>
    <name type="common">Brown rot fungus</name>
    <name type="synonym">Ciboria fructicola</name>
    <dbReference type="NCBI Taxonomy" id="38448"/>
    <lineage>
        <taxon>Eukaryota</taxon>
        <taxon>Fungi</taxon>
        <taxon>Dikarya</taxon>
        <taxon>Ascomycota</taxon>
        <taxon>Pezizomycotina</taxon>
        <taxon>Leotiomycetes</taxon>
        <taxon>Helotiales</taxon>
        <taxon>Sclerotiniaceae</taxon>
        <taxon>Monilinia</taxon>
    </lineage>
</organism>
<proteinExistence type="predicted"/>
<feature type="compositionally biased region" description="Acidic residues" evidence="1">
    <location>
        <begin position="147"/>
        <end position="156"/>
    </location>
</feature>
<evidence type="ECO:0000256" key="1">
    <source>
        <dbReference type="SAM" id="MobiDB-lite"/>
    </source>
</evidence>
<feature type="region of interest" description="Disordered" evidence="1">
    <location>
        <begin position="133"/>
        <end position="160"/>
    </location>
</feature>
<keyword evidence="3" id="KW-1185">Reference proteome</keyword>
<evidence type="ECO:0000313" key="3">
    <source>
        <dbReference type="Proteomes" id="UP000322873"/>
    </source>
</evidence>
<dbReference type="VEuPathDB" id="FungiDB:MFRU_025g00590"/>
<dbReference type="Proteomes" id="UP000322873">
    <property type="component" value="Unassembled WGS sequence"/>
</dbReference>
<evidence type="ECO:0000313" key="2">
    <source>
        <dbReference type="EMBL" id="KAA8573251.1"/>
    </source>
</evidence>
<feature type="compositionally biased region" description="Basic and acidic residues" evidence="1">
    <location>
        <begin position="133"/>
        <end position="145"/>
    </location>
</feature>
<gene>
    <name evidence="2" type="ORF">EYC84_003744</name>
</gene>
<feature type="compositionally biased region" description="Polar residues" evidence="1">
    <location>
        <begin position="268"/>
        <end position="289"/>
    </location>
</feature>
<comment type="caution">
    <text evidence="2">The sequence shown here is derived from an EMBL/GenBank/DDBJ whole genome shotgun (WGS) entry which is preliminary data.</text>
</comment>
<dbReference type="AlphaFoldDB" id="A0A5M9JVM6"/>
<accession>A0A5M9JVM6</accession>
<reference evidence="2 3" key="1">
    <citation type="submission" date="2019-06" db="EMBL/GenBank/DDBJ databases">
        <title>Genome Sequence of the Brown Rot Fungal Pathogen Monilinia fructicola.</title>
        <authorList>
            <person name="De Miccolis Angelini R.M."/>
            <person name="Landi L."/>
            <person name="Abate D."/>
            <person name="Pollastro S."/>
            <person name="Romanazzi G."/>
            <person name="Faretra F."/>
        </authorList>
    </citation>
    <scope>NUCLEOTIDE SEQUENCE [LARGE SCALE GENOMIC DNA]</scope>
    <source>
        <strain evidence="2 3">Mfrc123</strain>
    </source>
</reference>
<protein>
    <submittedName>
        <fullName evidence="2">Uncharacterized protein</fullName>
    </submittedName>
</protein>
<feature type="region of interest" description="Disordered" evidence="1">
    <location>
        <begin position="251"/>
        <end position="323"/>
    </location>
</feature>